<reference evidence="1" key="1">
    <citation type="journal article" date="2022" name="Plant J.">
        <title>Strategies of tolerance reflected in two North American maple genomes.</title>
        <authorList>
            <person name="McEvoy S.L."/>
            <person name="Sezen U.U."/>
            <person name="Trouern-Trend A."/>
            <person name="McMahon S.M."/>
            <person name="Schaberg P.G."/>
            <person name="Yang J."/>
            <person name="Wegrzyn J.L."/>
            <person name="Swenson N.G."/>
        </authorList>
    </citation>
    <scope>NUCLEOTIDE SEQUENCE</scope>
    <source>
        <strain evidence="1">91603</strain>
    </source>
</reference>
<dbReference type="Proteomes" id="UP001064489">
    <property type="component" value="Chromosome 7"/>
</dbReference>
<dbReference type="EMBL" id="JAJSOW010000104">
    <property type="protein sequence ID" value="KAI9169044.1"/>
    <property type="molecule type" value="Genomic_DNA"/>
</dbReference>
<accession>A0AAD5IKR6</accession>
<gene>
    <name evidence="1" type="ORF">LWI28_006042</name>
</gene>
<keyword evidence="2" id="KW-1185">Reference proteome</keyword>
<proteinExistence type="predicted"/>
<protein>
    <submittedName>
        <fullName evidence="1">Uncharacterized protein</fullName>
    </submittedName>
</protein>
<reference evidence="1" key="2">
    <citation type="submission" date="2023-02" db="EMBL/GenBank/DDBJ databases">
        <authorList>
            <person name="Swenson N.G."/>
            <person name="Wegrzyn J.L."/>
            <person name="Mcevoy S.L."/>
        </authorList>
    </citation>
    <scope>NUCLEOTIDE SEQUENCE</scope>
    <source>
        <strain evidence="1">91603</strain>
        <tissue evidence="1">Leaf</tissue>
    </source>
</reference>
<comment type="caution">
    <text evidence="1">The sequence shown here is derived from an EMBL/GenBank/DDBJ whole genome shotgun (WGS) entry which is preliminary data.</text>
</comment>
<evidence type="ECO:0000313" key="2">
    <source>
        <dbReference type="Proteomes" id="UP001064489"/>
    </source>
</evidence>
<name>A0AAD5IKR6_ACENE</name>
<dbReference type="PANTHER" id="PTHR46328:SF38">
    <property type="entry name" value="FAR1 DNA-BINDING DOMAIN PROTEIN"/>
    <property type="match status" value="1"/>
</dbReference>
<dbReference type="AlphaFoldDB" id="A0AAD5IKR6"/>
<sequence>MQVVDTLEEKSDETSIQNNIEELQTPYVGMLFETLEEARNFYEKYGRQEGFWIRIRSSSRTKYANERSELLRRGAIGKGVIGNGTREEELLRRSDRNEELLRRGALGDGFDGDDIADQILI</sequence>
<evidence type="ECO:0000313" key="1">
    <source>
        <dbReference type="EMBL" id="KAI9169044.1"/>
    </source>
</evidence>
<organism evidence="1 2">
    <name type="scientific">Acer negundo</name>
    <name type="common">Box elder</name>
    <dbReference type="NCBI Taxonomy" id="4023"/>
    <lineage>
        <taxon>Eukaryota</taxon>
        <taxon>Viridiplantae</taxon>
        <taxon>Streptophyta</taxon>
        <taxon>Embryophyta</taxon>
        <taxon>Tracheophyta</taxon>
        <taxon>Spermatophyta</taxon>
        <taxon>Magnoliopsida</taxon>
        <taxon>eudicotyledons</taxon>
        <taxon>Gunneridae</taxon>
        <taxon>Pentapetalae</taxon>
        <taxon>rosids</taxon>
        <taxon>malvids</taxon>
        <taxon>Sapindales</taxon>
        <taxon>Sapindaceae</taxon>
        <taxon>Hippocastanoideae</taxon>
        <taxon>Acereae</taxon>
        <taxon>Acer</taxon>
    </lineage>
</organism>
<dbReference type="PANTHER" id="PTHR46328">
    <property type="entry name" value="FAR-RED IMPAIRED RESPONSIVE (FAR1) FAMILY PROTEIN-RELATED"/>
    <property type="match status" value="1"/>
</dbReference>